<gene>
    <name evidence="6" type="ORF">A2110_00910</name>
</gene>
<reference evidence="6 7" key="1">
    <citation type="journal article" date="2016" name="Nat. Commun.">
        <title>Thousands of microbial genomes shed light on interconnected biogeochemical processes in an aquifer system.</title>
        <authorList>
            <person name="Anantharaman K."/>
            <person name="Brown C.T."/>
            <person name="Hug L.A."/>
            <person name="Sharon I."/>
            <person name="Castelle C.J."/>
            <person name="Probst A.J."/>
            <person name="Thomas B.C."/>
            <person name="Singh A."/>
            <person name="Wilkins M.J."/>
            <person name="Karaoz U."/>
            <person name="Brodie E.L."/>
            <person name="Williams K.H."/>
            <person name="Hubbard S.S."/>
            <person name="Banfield J.F."/>
        </authorList>
    </citation>
    <scope>NUCLEOTIDE SEQUENCE [LARGE SCALE GENOMIC DNA]</scope>
</reference>
<accession>A0A1F6BL77</accession>
<dbReference type="GO" id="GO:0005829">
    <property type="term" value="C:cytosol"/>
    <property type="evidence" value="ECO:0007669"/>
    <property type="project" value="TreeGrafter"/>
</dbReference>
<sequence>MPRDRQITTVRGEIEEILPGLLCRVVIPSGASGEERRTILAHLAGKMRIHRIRVVRGDAVLVEMPDALGERGRIVRRL</sequence>
<dbReference type="Proteomes" id="UP000176273">
    <property type="component" value="Unassembled WGS sequence"/>
</dbReference>
<dbReference type="InterPro" id="IPR012340">
    <property type="entry name" value="NA-bd_OB-fold"/>
</dbReference>
<dbReference type="Gene3D" id="2.40.50.140">
    <property type="entry name" value="Nucleic acid-binding proteins"/>
    <property type="match status" value="1"/>
</dbReference>
<feature type="domain" description="S1-like" evidence="5">
    <location>
        <begin position="34"/>
        <end position="78"/>
    </location>
</feature>
<comment type="similarity">
    <text evidence="1">Belongs to the IF-1 family.</text>
</comment>
<dbReference type="GO" id="GO:0003723">
    <property type="term" value="F:RNA binding"/>
    <property type="evidence" value="ECO:0007669"/>
    <property type="project" value="InterPro"/>
</dbReference>
<keyword evidence="2 4" id="KW-0396">Initiation factor</keyword>
<evidence type="ECO:0000256" key="1">
    <source>
        <dbReference type="ARBA" id="ARBA00010939"/>
    </source>
</evidence>
<organism evidence="6 7">
    <name type="scientific">Candidatus Jorgensenbacteria bacterium GWA1_54_12</name>
    <dbReference type="NCBI Taxonomy" id="1798468"/>
    <lineage>
        <taxon>Bacteria</taxon>
        <taxon>Candidatus Joergenseniibacteriota</taxon>
    </lineage>
</organism>
<protein>
    <recommendedName>
        <fullName evidence="5">S1-like domain-containing protein</fullName>
    </recommendedName>
</protein>
<dbReference type="EMBL" id="MFKH01000006">
    <property type="protein sequence ID" value="OGG37679.1"/>
    <property type="molecule type" value="Genomic_DNA"/>
</dbReference>
<keyword evidence="3 4" id="KW-0648">Protein biosynthesis</keyword>
<dbReference type="GO" id="GO:0043022">
    <property type="term" value="F:ribosome binding"/>
    <property type="evidence" value="ECO:0007669"/>
    <property type="project" value="TreeGrafter"/>
</dbReference>
<dbReference type="SUPFAM" id="SSF50249">
    <property type="entry name" value="Nucleic acid-binding proteins"/>
    <property type="match status" value="1"/>
</dbReference>
<name>A0A1F6BL77_9BACT</name>
<evidence type="ECO:0000256" key="2">
    <source>
        <dbReference type="ARBA" id="ARBA00022540"/>
    </source>
</evidence>
<dbReference type="PROSITE" id="PS50832">
    <property type="entry name" value="S1_IF1_TYPE"/>
    <property type="match status" value="1"/>
</dbReference>
<dbReference type="InterPro" id="IPR006196">
    <property type="entry name" value="RNA-binding_domain_S1_IF1"/>
</dbReference>
<evidence type="ECO:0000259" key="5">
    <source>
        <dbReference type="PROSITE" id="PS50832"/>
    </source>
</evidence>
<dbReference type="AlphaFoldDB" id="A0A1F6BL77"/>
<evidence type="ECO:0000256" key="3">
    <source>
        <dbReference type="ARBA" id="ARBA00022917"/>
    </source>
</evidence>
<evidence type="ECO:0000313" key="6">
    <source>
        <dbReference type="EMBL" id="OGG37679.1"/>
    </source>
</evidence>
<dbReference type="GO" id="GO:0003743">
    <property type="term" value="F:translation initiation factor activity"/>
    <property type="evidence" value="ECO:0007669"/>
    <property type="project" value="UniProtKB-UniRule"/>
</dbReference>
<dbReference type="PANTHER" id="PTHR33370">
    <property type="entry name" value="TRANSLATION INITIATION FACTOR IF-1, CHLOROPLASTIC"/>
    <property type="match status" value="1"/>
</dbReference>
<evidence type="ECO:0000256" key="4">
    <source>
        <dbReference type="PROSITE-ProRule" id="PRU00181"/>
    </source>
</evidence>
<dbReference type="STRING" id="1798468.A2110_00910"/>
<dbReference type="Pfam" id="PF01176">
    <property type="entry name" value="eIF-1a"/>
    <property type="match status" value="1"/>
</dbReference>
<evidence type="ECO:0000313" key="7">
    <source>
        <dbReference type="Proteomes" id="UP000176273"/>
    </source>
</evidence>
<dbReference type="PANTHER" id="PTHR33370:SF1">
    <property type="entry name" value="TRANSLATION INITIATION FACTOR IF-1, CHLOROPLASTIC"/>
    <property type="match status" value="1"/>
</dbReference>
<dbReference type="InterPro" id="IPR004368">
    <property type="entry name" value="TIF_IF1"/>
</dbReference>
<comment type="caution">
    <text evidence="6">The sequence shown here is derived from an EMBL/GenBank/DDBJ whole genome shotgun (WGS) entry which is preliminary data.</text>
</comment>
<proteinExistence type="inferred from homology"/>